<reference evidence="2 3" key="1">
    <citation type="submission" date="2015-06" db="EMBL/GenBank/DDBJ databases">
        <title>Improved classification and identification of acetic acid bacteria using matrix-assisted laser desorption/ionization time-of-flight mass spectrometry; Gluconobacter nephelii and Gluconobacter uchimurae are later heterotypic synonyms of Gluconobacter japonicus and Gluconobacter oxydans, respectively.</title>
        <authorList>
            <person name="Li L."/>
            <person name="Cleenwerck I."/>
            <person name="De Vuyst L."/>
            <person name="Vandamme P."/>
        </authorList>
    </citation>
    <scope>NUCLEOTIDE SEQUENCE [LARGE SCALE GENOMIC DNA]</scope>
    <source>
        <strain evidence="2 3">LMG 1699</strain>
    </source>
</reference>
<feature type="transmembrane region" description="Helical" evidence="1">
    <location>
        <begin position="85"/>
        <end position="105"/>
    </location>
</feature>
<accession>A0A149UMF7</accession>
<dbReference type="EMBL" id="LHZX01000296">
    <property type="protein sequence ID" value="KXV69065.1"/>
    <property type="molecule type" value="Genomic_DNA"/>
</dbReference>
<protein>
    <submittedName>
        <fullName evidence="2">Uncharacterized protein</fullName>
    </submittedName>
</protein>
<gene>
    <name evidence="2" type="ORF">AD951_08430</name>
</gene>
<dbReference type="AlphaFoldDB" id="A0A149UMF7"/>
<keyword evidence="1" id="KW-1133">Transmembrane helix</keyword>
<proteinExistence type="predicted"/>
<evidence type="ECO:0000256" key="1">
    <source>
        <dbReference type="SAM" id="Phobius"/>
    </source>
</evidence>
<sequence>MFRVLLANKVVLDTYFSRSEAAFIRSSGRLRKNATAAIMEAERVAVRNIQTAGSNIVHAATKDVVEAVRAGVKEELSHAASSARLVQYLLIAILCINIVTLALVLF</sequence>
<name>A0A149UMF7_9PROT</name>
<dbReference type="PATRIC" id="fig|178901.14.peg.565"/>
<organism evidence="2 3">
    <name type="scientific">Acetobacter malorum</name>
    <dbReference type="NCBI Taxonomy" id="178901"/>
    <lineage>
        <taxon>Bacteria</taxon>
        <taxon>Pseudomonadati</taxon>
        <taxon>Pseudomonadota</taxon>
        <taxon>Alphaproteobacteria</taxon>
        <taxon>Acetobacterales</taxon>
        <taxon>Acetobacteraceae</taxon>
        <taxon>Acetobacter</taxon>
    </lineage>
</organism>
<keyword evidence="1" id="KW-0812">Transmembrane</keyword>
<dbReference type="Proteomes" id="UP000075377">
    <property type="component" value="Unassembled WGS sequence"/>
</dbReference>
<evidence type="ECO:0000313" key="2">
    <source>
        <dbReference type="EMBL" id="KXV69065.1"/>
    </source>
</evidence>
<keyword evidence="1" id="KW-0472">Membrane</keyword>
<comment type="caution">
    <text evidence="2">The sequence shown here is derived from an EMBL/GenBank/DDBJ whole genome shotgun (WGS) entry which is preliminary data.</text>
</comment>
<evidence type="ECO:0000313" key="3">
    <source>
        <dbReference type="Proteomes" id="UP000075377"/>
    </source>
</evidence>